<name>A0A5Q0CAY3_9HYPH</name>
<keyword evidence="3" id="KW-1185">Reference proteome</keyword>
<protein>
    <submittedName>
        <fullName evidence="2">Uncharacterized protein</fullName>
    </submittedName>
</protein>
<evidence type="ECO:0000313" key="3">
    <source>
        <dbReference type="Proteomes" id="UP000326881"/>
    </source>
</evidence>
<geneLocation type="plasmid" evidence="2 3">
    <name>unnamed</name>
</geneLocation>
<gene>
    <name evidence="2" type="ORF">FZ934_22465</name>
</gene>
<dbReference type="KEGG" id="rgr:FZ934_22465"/>
<feature type="transmembrane region" description="Helical" evidence="1">
    <location>
        <begin position="36"/>
        <end position="53"/>
    </location>
</feature>
<reference evidence="2 3" key="1">
    <citation type="submission" date="2019-08" db="EMBL/GenBank/DDBJ databases">
        <title>Prosopis cineraria nodule microbiome.</title>
        <authorList>
            <person name="Ali R."/>
            <person name="Chaluvadi S.R."/>
            <person name="Wang X."/>
        </authorList>
    </citation>
    <scope>NUCLEOTIDE SEQUENCE [LARGE SCALE GENOMIC DNA]</scope>
    <source>
        <strain evidence="2 3">BG7</strain>
        <plasmid evidence="2 3">unnamed</plasmid>
    </source>
</reference>
<keyword evidence="1" id="KW-1133">Transmembrane helix</keyword>
<keyword evidence="1" id="KW-0812">Transmembrane</keyword>
<dbReference type="OrthoDB" id="9883860at2"/>
<dbReference type="RefSeq" id="WP_153273052.1">
    <property type="nucleotide sequence ID" value="NZ_CP043499.1"/>
</dbReference>
<keyword evidence="1" id="KW-0472">Membrane</keyword>
<keyword evidence="2" id="KW-0614">Plasmid</keyword>
<accession>A0A5Q0CAY3</accession>
<evidence type="ECO:0000313" key="2">
    <source>
        <dbReference type="EMBL" id="QFY63078.1"/>
    </source>
</evidence>
<proteinExistence type="predicted"/>
<dbReference type="Proteomes" id="UP000326881">
    <property type="component" value="Plasmid unnamed"/>
</dbReference>
<dbReference type="EMBL" id="CP043499">
    <property type="protein sequence ID" value="QFY63078.1"/>
    <property type="molecule type" value="Genomic_DNA"/>
</dbReference>
<feature type="transmembrane region" description="Helical" evidence="1">
    <location>
        <begin position="7"/>
        <end position="24"/>
    </location>
</feature>
<organism evidence="2 3">
    <name type="scientific">Rhizobium grahamii</name>
    <dbReference type="NCBI Taxonomy" id="1120045"/>
    <lineage>
        <taxon>Bacteria</taxon>
        <taxon>Pseudomonadati</taxon>
        <taxon>Pseudomonadota</taxon>
        <taxon>Alphaproteobacteria</taxon>
        <taxon>Hyphomicrobiales</taxon>
        <taxon>Rhizobiaceae</taxon>
        <taxon>Rhizobium/Agrobacterium group</taxon>
        <taxon>Rhizobium</taxon>
    </lineage>
</organism>
<evidence type="ECO:0000256" key="1">
    <source>
        <dbReference type="SAM" id="Phobius"/>
    </source>
</evidence>
<sequence>MEQPRDIPVLVNVVIGALSGYASAEITLMCPLSGPLYAGVVFLLILLMTSFAIKTMKQFWQ</sequence>
<dbReference type="AlphaFoldDB" id="A0A5Q0CAY3"/>